<feature type="compositionally biased region" description="Pro residues" evidence="1">
    <location>
        <begin position="39"/>
        <end position="51"/>
    </location>
</feature>
<reference evidence="2" key="1">
    <citation type="submission" date="2020-07" db="EMBL/GenBank/DDBJ databases">
        <title>Multicomponent nature underlies the extraordinary mechanical properties of spider dragline silk.</title>
        <authorList>
            <person name="Kono N."/>
            <person name="Nakamura H."/>
            <person name="Mori M."/>
            <person name="Yoshida Y."/>
            <person name="Ohtoshi R."/>
            <person name="Malay A.D."/>
            <person name="Moran D.A.P."/>
            <person name="Tomita M."/>
            <person name="Numata K."/>
            <person name="Arakawa K."/>
        </authorList>
    </citation>
    <scope>NUCLEOTIDE SEQUENCE</scope>
</reference>
<accession>A0A8X6HGR2</accession>
<keyword evidence="3" id="KW-1185">Reference proteome</keyword>
<dbReference type="EMBL" id="BMAO01018462">
    <property type="protein sequence ID" value="GFR23641.1"/>
    <property type="molecule type" value="Genomic_DNA"/>
</dbReference>
<evidence type="ECO:0000313" key="3">
    <source>
        <dbReference type="Proteomes" id="UP000887116"/>
    </source>
</evidence>
<dbReference type="AlphaFoldDB" id="A0A8X6HGR2"/>
<gene>
    <name evidence="2" type="ORF">TNCT_28461</name>
</gene>
<protein>
    <submittedName>
        <fullName evidence="2">Uncharacterized protein</fullName>
    </submittedName>
</protein>
<dbReference type="Proteomes" id="UP000887116">
    <property type="component" value="Unassembled WGS sequence"/>
</dbReference>
<feature type="region of interest" description="Disordered" evidence="1">
    <location>
        <begin position="1"/>
        <end position="57"/>
    </location>
</feature>
<proteinExistence type="predicted"/>
<name>A0A8X6HGR2_TRICU</name>
<organism evidence="2 3">
    <name type="scientific">Trichonephila clavata</name>
    <name type="common">Joro spider</name>
    <name type="synonym">Nephila clavata</name>
    <dbReference type="NCBI Taxonomy" id="2740835"/>
    <lineage>
        <taxon>Eukaryota</taxon>
        <taxon>Metazoa</taxon>
        <taxon>Ecdysozoa</taxon>
        <taxon>Arthropoda</taxon>
        <taxon>Chelicerata</taxon>
        <taxon>Arachnida</taxon>
        <taxon>Araneae</taxon>
        <taxon>Araneomorphae</taxon>
        <taxon>Entelegynae</taxon>
        <taxon>Araneoidea</taxon>
        <taxon>Nephilidae</taxon>
        <taxon>Trichonephila</taxon>
    </lineage>
</organism>
<evidence type="ECO:0000313" key="2">
    <source>
        <dbReference type="EMBL" id="GFR23641.1"/>
    </source>
</evidence>
<evidence type="ECO:0000256" key="1">
    <source>
        <dbReference type="SAM" id="MobiDB-lite"/>
    </source>
</evidence>
<comment type="caution">
    <text evidence="2">The sequence shown here is derived from an EMBL/GenBank/DDBJ whole genome shotgun (WGS) entry which is preliminary data.</text>
</comment>
<sequence length="87" mass="9694">MPRKKRRGNNEPPSPTRSHQKLTFGSNAPNLPHSANSQPQPPNPDPPPHRPLNPNLSQVKIPHLIFLNNSKTQPFKTPLSSLNSLLQ</sequence>